<sequence>MTPHDGILSYKTPYTGPNQVCVANGTKLPISNIGHLKLVTRGRPLNLNSVYHVPHIKYNLLSIQKLCAD</sequence>
<evidence type="ECO:0000313" key="2">
    <source>
        <dbReference type="EMBL" id="CAH9084950.1"/>
    </source>
</evidence>
<comment type="caution">
    <text evidence="2">The sequence shown here is derived from an EMBL/GenBank/DDBJ whole genome shotgun (WGS) entry which is preliminary data.</text>
</comment>
<evidence type="ECO:0000259" key="1">
    <source>
        <dbReference type="Pfam" id="PF22936"/>
    </source>
</evidence>
<gene>
    <name evidence="2" type="ORF">CEPIT_LOCUS9114</name>
</gene>
<name>A0AAV0CUD1_9ASTE</name>
<evidence type="ECO:0000313" key="3">
    <source>
        <dbReference type="Proteomes" id="UP001152523"/>
    </source>
</evidence>
<proteinExistence type="predicted"/>
<feature type="non-terminal residue" evidence="2">
    <location>
        <position position="69"/>
    </location>
</feature>
<dbReference type="AlphaFoldDB" id="A0AAV0CUD1"/>
<dbReference type="InterPro" id="IPR054722">
    <property type="entry name" value="PolX-like_BBD"/>
</dbReference>
<dbReference type="EMBL" id="CAMAPF010000049">
    <property type="protein sequence ID" value="CAH9084950.1"/>
    <property type="molecule type" value="Genomic_DNA"/>
</dbReference>
<feature type="domain" description="Retrovirus-related Pol polyprotein from transposon TNT 1-94-like beta-barrel" evidence="1">
    <location>
        <begin position="1"/>
        <end position="66"/>
    </location>
</feature>
<accession>A0AAV0CUD1</accession>
<dbReference type="Proteomes" id="UP001152523">
    <property type="component" value="Unassembled WGS sequence"/>
</dbReference>
<organism evidence="2 3">
    <name type="scientific">Cuscuta epithymum</name>
    <dbReference type="NCBI Taxonomy" id="186058"/>
    <lineage>
        <taxon>Eukaryota</taxon>
        <taxon>Viridiplantae</taxon>
        <taxon>Streptophyta</taxon>
        <taxon>Embryophyta</taxon>
        <taxon>Tracheophyta</taxon>
        <taxon>Spermatophyta</taxon>
        <taxon>Magnoliopsida</taxon>
        <taxon>eudicotyledons</taxon>
        <taxon>Gunneridae</taxon>
        <taxon>Pentapetalae</taxon>
        <taxon>asterids</taxon>
        <taxon>lamiids</taxon>
        <taxon>Solanales</taxon>
        <taxon>Convolvulaceae</taxon>
        <taxon>Cuscuteae</taxon>
        <taxon>Cuscuta</taxon>
        <taxon>Cuscuta subgen. Cuscuta</taxon>
    </lineage>
</organism>
<protein>
    <recommendedName>
        <fullName evidence="1">Retrovirus-related Pol polyprotein from transposon TNT 1-94-like beta-barrel domain-containing protein</fullName>
    </recommendedName>
</protein>
<dbReference type="Pfam" id="PF22936">
    <property type="entry name" value="Pol_BBD"/>
    <property type="match status" value="1"/>
</dbReference>
<keyword evidence="3" id="KW-1185">Reference proteome</keyword>
<reference evidence="2" key="1">
    <citation type="submission" date="2022-07" db="EMBL/GenBank/DDBJ databases">
        <authorList>
            <person name="Macas J."/>
            <person name="Novak P."/>
            <person name="Neumann P."/>
        </authorList>
    </citation>
    <scope>NUCLEOTIDE SEQUENCE</scope>
</reference>